<dbReference type="InterPro" id="IPR032630">
    <property type="entry name" value="P_typ_ATPase_c"/>
</dbReference>
<dbReference type="GO" id="GO:0005524">
    <property type="term" value="F:ATP binding"/>
    <property type="evidence" value="ECO:0007669"/>
    <property type="project" value="UniProtKB-UniRule"/>
</dbReference>
<feature type="binding site" evidence="15">
    <location>
        <position position="764"/>
    </location>
    <ligand>
        <name>Mg(2+)</name>
        <dbReference type="ChEBI" id="CHEBI:18420"/>
    </ligand>
</feature>
<feature type="binding site" evidence="14">
    <location>
        <position position="991"/>
    </location>
    <ligand>
        <name>ATP</name>
        <dbReference type="ChEBI" id="CHEBI:30616"/>
    </ligand>
</feature>
<dbReference type="VEuPathDB" id="FungiDB:AJ78_03011"/>
<feature type="region of interest" description="Disordered" evidence="17">
    <location>
        <begin position="1017"/>
        <end position="1066"/>
    </location>
</feature>
<feature type="transmembrane region" description="Helical" evidence="16">
    <location>
        <begin position="1603"/>
        <end position="1623"/>
    </location>
</feature>
<feature type="transmembrane region" description="Helical" evidence="16">
    <location>
        <begin position="1497"/>
        <end position="1518"/>
    </location>
</feature>
<dbReference type="InterPro" id="IPR023214">
    <property type="entry name" value="HAD_sf"/>
</dbReference>
<dbReference type="NCBIfam" id="TIGR01494">
    <property type="entry name" value="ATPase_P-type"/>
    <property type="match status" value="1"/>
</dbReference>
<evidence type="ECO:0000256" key="14">
    <source>
        <dbReference type="PIRSR" id="PIRSR606539-2"/>
    </source>
</evidence>
<feature type="binding site" evidence="14">
    <location>
        <position position="917"/>
    </location>
    <ligand>
        <name>ATP</name>
        <dbReference type="ChEBI" id="CHEBI:30616"/>
    </ligand>
</feature>
<dbReference type="Proteomes" id="UP000182235">
    <property type="component" value="Unassembled WGS sequence"/>
</dbReference>
<dbReference type="Gene3D" id="2.70.150.10">
    <property type="entry name" value="Calcium-transporting ATPase, cytoplasmic transduction domain A"/>
    <property type="match status" value="1"/>
</dbReference>
<comment type="catalytic activity">
    <reaction evidence="12">
        <text>a 1,2-diacyl-sn-glycero-3-phosphoethanolamine(out) + ATP + H2O = a 1,2-diacyl-sn-glycero-3-phosphoethanolamine(in) + ADP + phosphate + H(+)</text>
        <dbReference type="Rhea" id="RHEA:66132"/>
        <dbReference type="ChEBI" id="CHEBI:15377"/>
        <dbReference type="ChEBI" id="CHEBI:15378"/>
        <dbReference type="ChEBI" id="CHEBI:30616"/>
        <dbReference type="ChEBI" id="CHEBI:43474"/>
        <dbReference type="ChEBI" id="CHEBI:64612"/>
        <dbReference type="ChEBI" id="CHEBI:456216"/>
    </reaction>
    <physiologicalReaction direction="left-to-right" evidence="12">
        <dbReference type="Rhea" id="RHEA:66133"/>
    </physiologicalReaction>
</comment>
<keyword evidence="9 16" id="KW-1133">Transmembrane helix</keyword>
<dbReference type="InterPro" id="IPR006539">
    <property type="entry name" value="P-type_ATPase_IV"/>
</dbReference>
<evidence type="ECO:0000256" key="16">
    <source>
        <dbReference type="RuleBase" id="RU362033"/>
    </source>
</evidence>
<feature type="transmembrane region" description="Helical" evidence="16">
    <location>
        <begin position="1559"/>
        <end position="1578"/>
    </location>
</feature>
<name>A0A1J9Q9F0_9EURO</name>
<feature type="binding site" evidence="15">
    <location>
        <position position="766"/>
    </location>
    <ligand>
        <name>Mg(2+)</name>
        <dbReference type="ChEBI" id="CHEBI:18420"/>
    </ligand>
</feature>
<dbReference type="GO" id="GO:0140326">
    <property type="term" value="F:ATPase-coupled intramembrane lipid transporter activity"/>
    <property type="evidence" value="ECO:0007669"/>
    <property type="project" value="UniProtKB-EC"/>
</dbReference>
<protein>
    <recommendedName>
        <fullName evidence="16">Phospholipid-transporting ATPase</fullName>
        <ecNumber evidence="16">7.6.2.1</ecNumber>
    </recommendedName>
</protein>
<dbReference type="PANTHER" id="PTHR24092:SF174">
    <property type="entry name" value="PHOSPHOLIPID-TRANSPORTING ATPASE DNF3-RELATED"/>
    <property type="match status" value="1"/>
</dbReference>
<feature type="binding site" evidence="14">
    <location>
        <position position="968"/>
    </location>
    <ligand>
        <name>ATP</name>
        <dbReference type="ChEBI" id="CHEBI:30616"/>
    </ligand>
</feature>
<comment type="cofactor">
    <cofactor evidence="15">
        <name>Mg(2+)</name>
        <dbReference type="ChEBI" id="CHEBI:18420"/>
    </cofactor>
</comment>
<evidence type="ECO:0000256" key="7">
    <source>
        <dbReference type="ARBA" id="ARBA00022842"/>
    </source>
</evidence>
<evidence type="ECO:0000256" key="5">
    <source>
        <dbReference type="ARBA" id="ARBA00022741"/>
    </source>
</evidence>
<evidence type="ECO:0000256" key="15">
    <source>
        <dbReference type="PIRSR" id="PIRSR606539-3"/>
    </source>
</evidence>
<feature type="active site" description="4-aspartylphosphate intermediate" evidence="13">
    <location>
        <position position="764"/>
    </location>
</feature>
<dbReference type="InterPro" id="IPR023299">
    <property type="entry name" value="ATPase_P-typ_cyto_dom_N"/>
</dbReference>
<feature type="compositionally biased region" description="Basic and acidic residues" evidence="17">
    <location>
        <begin position="1087"/>
        <end position="1096"/>
    </location>
</feature>
<dbReference type="Pfam" id="PF16209">
    <property type="entry name" value="PhoLip_ATPase_N"/>
    <property type="match status" value="1"/>
</dbReference>
<dbReference type="GO" id="GO:0005802">
    <property type="term" value="C:trans-Golgi network"/>
    <property type="evidence" value="ECO:0007669"/>
    <property type="project" value="TreeGrafter"/>
</dbReference>
<keyword evidence="21" id="KW-1185">Reference proteome</keyword>
<dbReference type="GO" id="GO:0005886">
    <property type="term" value="C:plasma membrane"/>
    <property type="evidence" value="ECO:0007669"/>
    <property type="project" value="TreeGrafter"/>
</dbReference>
<feature type="region of interest" description="Disordered" evidence="17">
    <location>
        <begin position="1"/>
        <end position="222"/>
    </location>
</feature>
<feature type="compositionally biased region" description="Basic and acidic residues" evidence="17">
    <location>
        <begin position="280"/>
        <end position="301"/>
    </location>
</feature>
<dbReference type="Gene3D" id="3.40.1110.10">
    <property type="entry name" value="Calcium-transporting ATPase, cytoplasmic domain N"/>
    <property type="match status" value="1"/>
</dbReference>
<dbReference type="STRING" id="1447872.A0A1J9Q9F0"/>
<dbReference type="PRINTS" id="PR00119">
    <property type="entry name" value="CATATPASE"/>
</dbReference>
<dbReference type="GO" id="GO:0032456">
    <property type="term" value="P:endocytic recycling"/>
    <property type="evidence" value="ECO:0007669"/>
    <property type="project" value="TreeGrafter"/>
</dbReference>
<dbReference type="InterPro" id="IPR023298">
    <property type="entry name" value="ATPase_P-typ_TM_dom_sf"/>
</dbReference>
<feature type="compositionally biased region" description="Polar residues" evidence="17">
    <location>
        <begin position="815"/>
        <end position="825"/>
    </location>
</feature>
<feature type="transmembrane region" description="Helical" evidence="16">
    <location>
        <begin position="1530"/>
        <end position="1547"/>
    </location>
</feature>
<feature type="transmembrane region" description="Helical" evidence="16">
    <location>
        <begin position="698"/>
        <end position="719"/>
    </location>
</feature>
<evidence type="ECO:0000256" key="8">
    <source>
        <dbReference type="ARBA" id="ARBA00022967"/>
    </source>
</evidence>
<comment type="subcellular location">
    <subcellularLocation>
        <location evidence="1 16">Membrane</location>
        <topology evidence="1 16">Multi-pass membrane protein</topology>
    </subcellularLocation>
</comment>
<evidence type="ECO:0000259" key="18">
    <source>
        <dbReference type="Pfam" id="PF16209"/>
    </source>
</evidence>
<evidence type="ECO:0000256" key="1">
    <source>
        <dbReference type="ARBA" id="ARBA00004141"/>
    </source>
</evidence>
<keyword evidence="6 14" id="KW-0067">ATP-binding</keyword>
<dbReference type="SUPFAM" id="SSF81653">
    <property type="entry name" value="Calcium ATPase, transduction domain A"/>
    <property type="match status" value="1"/>
</dbReference>
<dbReference type="OrthoDB" id="377733at2759"/>
<evidence type="ECO:0000256" key="12">
    <source>
        <dbReference type="ARBA" id="ARBA00049128"/>
    </source>
</evidence>
<feature type="region of interest" description="Disordered" evidence="17">
    <location>
        <begin position="1697"/>
        <end position="1779"/>
    </location>
</feature>
<dbReference type="EMBL" id="LGRN01000089">
    <property type="protein sequence ID" value="OJD16867.1"/>
    <property type="molecule type" value="Genomic_DNA"/>
</dbReference>
<keyword evidence="7 15" id="KW-0460">Magnesium</keyword>
<dbReference type="Gene3D" id="3.40.50.1000">
    <property type="entry name" value="HAD superfamily/HAD-like"/>
    <property type="match status" value="1"/>
</dbReference>
<feature type="domain" description="P-type ATPase C-terminal" evidence="19">
    <location>
        <begin position="1383"/>
        <end position="1633"/>
    </location>
</feature>
<evidence type="ECO:0000256" key="3">
    <source>
        <dbReference type="ARBA" id="ARBA00022692"/>
    </source>
</evidence>
<evidence type="ECO:0000313" key="21">
    <source>
        <dbReference type="Proteomes" id="UP000182235"/>
    </source>
</evidence>
<keyword evidence="4 15" id="KW-0479">Metal-binding</keyword>
<dbReference type="PANTHER" id="PTHR24092">
    <property type="entry name" value="PROBABLE PHOSPHOLIPID-TRANSPORTING ATPASE"/>
    <property type="match status" value="1"/>
</dbReference>
<dbReference type="InterPro" id="IPR018303">
    <property type="entry name" value="ATPase_P-typ_P_site"/>
</dbReference>
<dbReference type="PROSITE" id="PS00154">
    <property type="entry name" value="ATPASE_E1_E2"/>
    <property type="match status" value="1"/>
</dbReference>
<proteinExistence type="inferred from homology"/>
<feature type="region of interest" description="Disordered" evidence="17">
    <location>
        <begin position="808"/>
        <end position="855"/>
    </location>
</feature>
<dbReference type="GO" id="GO:0045332">
    <property type="term" value="P:phospholipid translocation"/>
    <property type="evidence" value="ECO:0007669"/>
    <property type="project" value="TreeGrafter"/>
</dbReference>
<dbReference type="SUPFAM" id="SSF81660">
    <property type="entry name" value="Metal cation-transporting ATPase, ATP-binding domain N"/>
    <property type="match status" value="1"/>
</dbReference>
<reference evidence="20 21" key="1">
    <citation type="submission" date="2015-07" db="EMBL/GenBank/DDBJ databases">
        <title>Emmonsia species relationships and genome sequence.</title>
        <authorList>
            <consortium name="The Broad Institute Genomics Platform"/>
            <person name="Cuomo C.A."/>
            <person name="Munoz J.F."/>
            <person name="Imamovic A."/>
            <person name="Priest M.E."/>
            <person name="Young S."/>
            <person name="Clay O.K."/>
            <person name="McEwen J.G."/>
        </authorList>
    </citation>
    <scope>NUCLEOTIDE SEQUENCE [LARGE SCALE GENOMIC DNA]</scope>
    <source>
        <strain evidence="20 21">UAMH 9510</strain>
    </source>
</reference>
<evidence type="ECO:0000256" key="11">
    <source>
        <dbReference type="ARBA" id="ARBA00034036"/>
    </source>
</evidence>
<dbReference type="InterPro" id="IPR032631">
    <property type="entry name" value="P-type_ATPase_N"/>
</dbReference>
<dbReference type="SUPFAM" id="SSF56784">
    <property type="entry name" value="HAD-like"/>
    <property type="match status" value="1"/>
</dbReference>
<feature type="region of interest" description="Disordered" evidence="17">
    <location>
        <begin position="259"/>
        <end position="302"/>
    </location>
</feature>
<evidence type="ECO:0000313" key="20">
    <source>
        <dbReference type="EMBL" id="OJD16867.1"/>
    </source>
</evidence>
<evidence type="ECO:0000256" key="6">
    <source>
        <dbReference type="ARBA" id="ARBA00022840"/>
    </source>
</evidence>
<evidence type="ECO:0000256" key="10">
    <source>
        <dbReference type="ARBA" id="ARBA00023136"/>
    </source>
</evidence>
<dbReference type="GO" id="GO:0016887">
    <property type="term" value="F:ATP hydrolysis activity"/>
    <property type="evidence" value="ECO:0007669"/>
    <property type="project" value="InterPro"/>
</dbReference>
<dbReference type="InterPro" id="IPR036412">
    <property type="entry name" value="HAD-like_sf"/>
</dbReference>
<feature type="binding site" evidence="14">
    <location>
        <position position="764"/>
    </location>
    <ligand>
        <name>ATP</name>
        <dbReference type="ChEBI" id="CHEBI:30616"/>
    </ligand>
</feature>
<feature type="compositionally biased region" description="Gly residues" evidence="17">
    <location>
        <begin position="149"/>
        <end position="166"/>
    </location>
</feature>
<evidence type="ECO:0000256" key="9">
    <source>
        <dbReference type="ARBA" id="ARBA00022989"/>
    </source>
</evidence>
<feature type="compositionally biased region" description="Polar residues" evidence="17">
    <location>
        <begin position="173"/>
        <end position="190"/>
    </location>
</feature>
<sequence length="1794" mass="199566">MAGRDGNNPGPGRLSSPRPPRRASSRSPLRDSILGVGSGGASEEEDETVLLQELGTLDNGDAGRVDVEMEEDGEDTRPTARTGADTADPAASQDIRRRSSLASPTTADMPQRRPSQARVRFSTDLDRTATGNTVPQSPGSDSHDSAGREGSGSGNGSGRGGGGRTAGLGLRLDTSSSNIVSHPESTSPRSGGQRLSPVSPADPVAPMQGFFSPTSSSKTRNRGYSLRRSIFNRNIAHQSEDENNIELDHDVSTGNVSLSRVASQPQKRPGTSDGAVVRTSSKDEKSTTFSESKDKLREKKPYSARAAADRAVGATRELALGQLKDFTEIFRKHVLRIKEIPPSKDGRHIDLDVQRQLPLIDERTGKHYVSNHIRSSRYSLWSFFPRQFVAQFSKLANFYFLVVSILQMIPGLSTTGTFTTFVPLMIFVGISMAKEGIDDLRRYRLDKEENNRIAYILRSSRSAGANATTTTTTSTTSTDALEAKISSTDGDSDSNHAEYWAPTKWVDINVGDVIRLSRDQPAPADLVLLHADGPNGIAYIETMALDGETNLKSKQPCRPVAQTCKTAEDIIHNTSIHFAVEDPNIDLYKFDGNVTVGEEKLPLTNSEVIYRGSILRNTREAFGMVIYTGEECKIRMNANKNPRIKAPALQTVVNRVVAVIVVFVIVLASACTIAYTFWSRDVEDKSWYLEQAEVSYGPIFTSFIIMFNTMIPISLYVSLEIVKVAQMFLLNDIDMYDVESDTPLEARTSTINEELGQVSYIFSDKTGTLTNNSMKFRKMSVAGTAWLHDTDLREEAAQEADRKMLLHKKRASKGQKASSRKSATYDQRALSRKSGVSSHRHDEFSSPTTTHWRSNRKGRIYHGGRTVEMLEYIQQKPHTLFARKAKFFILALALCHTCLPERDDDGDISFQAASPDEAALVTAAKEMGYLVVDRQPHSLTIRVSSTRRGEDGEAIEEEVYEILDVIEFSSARKRMSIVVRMPDQRICIFCKGADSTIMGLLKRSGLAAEKVAEIESRTNRRKSLEAKEVMRRNSEHVHRKDSKRTSMSIGRPSFAAARRSSVSGKRHSSLRDSIDVWLRNKETDGGLELRDDEDSHYYSPRPSMQFSPRPSGALSEDQHRASFQTDDDGGEDLVEESLVVNEALVFERCFQHLNDFATEGLRTLLYGYRFIEEGDYQEWKAMYHEATTSLTGRQEKIEKVGEQIETQLELAGATAIEDKLQKGVPEAIDKLRRANIKLWMLTGDKRETAINIGHSCRLVKDYSTVTILDHDAGDVERVILETTSEIAKGACAHSVIVVDGQTLSTIEADAPLQERFFDLAILADSVICCRASPKQKAFLVRSIRKRVKKSITLAIGDGANDIAMIQEAHVGIGITGKEGLQAARISDYSIAQFRFLLKLLLVHGRWNYIRVCKYTLGTFWKETLFYLTQALYQRWNGYTGTSLYESWSLSMFNTLFTSLPVIFLGIFEKDLAASTLLAVPELYTKGQRNGGFNVKLYVGWAFMGSCEAMVIYFTMYGLFGNAIFTLDNGVFAMGLLTFSACVIVINLKLQLLEIRYRTVMAAISILLSVGGWFLWNMILSRRYQFDPIYNVRDNFLLRTGRNLLWWATLLLAVVAVILFEVCVTTVRVALFPTDVDYFQQYESDLEVRKRFEEAAASELQQGWDRGNKKSSLEVMGDMEGDEVAERERELQVQELLNRRTAAAGGRPGEVGEDLEGGRTHAREQGQGKGKGKGKGESVDVQMEEVELDDSRPFVNGSADSSAERGPDGQSPSRRSLDIQELLSKRFGAIRKGHL</sequence>
<feature type="binding site" evidence="14">
    <location>
        <position position="766"/>
    </location>
    <ligand>
        <name>ATP</name>
        <dbReference type="ChEBI" id="CHEBI:30616"/>
    </ligand>
</feature>
<feature type="domain" description="P-type ATPase N-terminal" evidence="18">
    <location>
        <begin position="364"/>
        <end position="420"/>
    </location>
</feature>
<evidence type="ECO:0000256" key="17">
    <source>
        <dbReference type="SAM" id="MobiDB-lite"/>
    </source>
</evidence>
<comment type="similarity">
    <text evidence="2 16">Belongs to the cation transport ATPase (P-type) (TC 3.A.3) family. Type IV subfamily.</text>
</comment>
<dbReference type="Pfam" id="PF16212">
    <property type="entry name" value="PhoLip_ATPase_C"/>
    <property type="match status" value="1"/>
</dbReference>
<dbReference type="InterPro" id="IPR001757">
    <property type="entry name" value="P_typ_ATPase"/>
</dbReference>
<keyword evidence="3 16" id="KW-0812">Transmembrane</keyword>
<feature type="compositionally biased region" description="Basic and acidic residues" evidence="17">
    <location>
        <begin position="1715"/>
        <end position="1725"/>
    </location>
</feature>
<evidence type="ECO:0000256" key="2">
    <source>
        <dbReference type="ARBA" id="ARBA00008109"/>
    </source>
</evidence>
<organism evidence="20 21">
    <name type="scientific">Emergomyces pasteurianus Ep9510</name>
    <dbReference type="NCBI Taxonomy" id="1447872"/>
    <lineage>
        <taxon>Eukaryota</taxon>
        <taxon>Fungi</taxon>
        <taxon>Dikarya</taxon>
        <taxon>Ascomycota</taxon>
        <taxon>Pezizomycotina</taxon>
        <taxon>Eurotiomycetes</taxon>
        <taxon>Eurotiomycetidae</taxon>
        <taxon>Onygenales</taxon>
        <taxon>Ajellomycetaceae</taxon>
        <taxon>Emergomyces</taxon>
    </lineage>
</organism>
<dbReference type="FunFam" id="3.40.50.1000:FF:000172">
    <property type="entry name" value="Phospholipid-transporting ATPase"/>
    <property type="match status" value="1"/>
</dbReference>
<feature type="compositionally biased region" description="Polar residues" evidence="17">
    <location>
        <begin position="129"/>
        <end position="140"/>
    </location>
</feature>
<dbReference type="EC" id="7.6.2.1" evidence="16"/>
<accession>A0A1J9Q9F0</accession>
<feature type="compositionally biased region" description="Basic and acidic residues" evidence="17">
    <location>
        <begin position="1017"/>
        <end position="1038"/>
    </location>
</feature>
<dbReference type="SUPFAM" id="SSF81665">
    <property type="entry name" value="Calcium ATPase, transmembrane domain M"/>
    <property type="match status" value="1"/>
</dbReference>
<dbReference type="GO" id="GO:0000287">
    <property type="term" value="F:magnesium ion binding"/>
    <property type="evidence" value="ECO:0007669"/>
    <property type="project" value="UniProtKB-UniRule"/>
</dbReference>
<keyword evidence="10 16" id="KW-0472">Membrane</keyword>
<comment type="caution">
    <text evidence="20">The sequence shown here is derived from an EMBL/GenBank/DDBJ whole genome shotgun (WGS) entry which is preliminary data.</text>
</comment>
<feature type="region of interest" description="Disordered" evidence="17">
    <location>
        <begin position="1087"/>
        <end position="1130"/>
    </location>
</feature>
<dbReference type="NCBIfam" id="TIGR01652">
    <property type="entry name" value="ATPase-Plipid"/>
    <property type="match status" value="2"/>
</dbReference>
<keyword evidence="5 14" id="KW-0547">Nucleotide-binding</keyword>
<feature type="binding site" evidence="14">
    <location>
        <position position="765"/>
    </location>
    <ligand>
        <name>ATP</name>
        <dbReference type="ChEBI" id="CHEBI:30616"/>
    </ligand>
</feature>
<dbReference type="Pfam" id="PF13246">
    <property type="entry name" value="Cation_ATPase"/>
    <property type="match status" value="1"/>
</dbReference>
<dbReference type="InterPro" id="IPR008250">
    <property type="entry name" value="ATPase_P-typ_transduc_dom_A_sf"/>
</dbReference>
<comment type="catalytic activity">
    <reaction evidence="11 16">
        <text>ATP + H2O + phospholipidSide 1 = ADP + phosphate + phospholipidSide 2.</text>
        <dbReference type="EC" id="7.6.2.1"/>
    </reaction>
</comment>
<feature type="transmembrane region" description="Helical" evidence="16">
    <location>
        <begin position="652"/>
        <end position="678"/>
    </location>
</feature>
<evidence type="ECO:0000259" key="19">
    <source>
        <dbReference type="Pfam" id="PF16212"/>
    </source>
</evidence>
<dbReference type="GO" id="GO:0006892">
    <property type="term" value="P:post-Golgi vesicle-mediated transport"/>
    <property type="evidence" value="ECO:0007669"/>
    <property type="project" value="TreeGrafter"/>
</dbReference>
<evidence type="ECO:0000256" key="13">
    <source>
        <dbReference type="PIRSR" id="PIRSR606539-1"/>
    </source>
</evidence>
<gene>
    <name evidence="20" type="ORF">AJ78_03011</name>
</gene>
<keyword evidence="8 16" id="KW-1278">Translocase</keyword>
<evidence type="ECO:0000256" key="4">
    <source>
        <dbReference type="ARBA" id="ARBA00022723"/>
    </source>
</evidence>